<dbReference type="NCBIfam" id="TIGR00756">
    <property type="entry name" value="PPR"/>
    <property type="match status" value="6"/>
</dbReference>
<organism evidence="4 5">
    <name type="scientific">Ficus carica</name>
    <name type="common">Common fig</name>
    <dbReference type="NCBI Taxonomy" id="3494"/>
    <lineage>
        <taxon>Eukaryota</taxon>
        <taxon>Viridiplantae</taxon>
        <taxon>Streptophyta</taxon>
        <taxon>Embryophyta</taxon>
        <taxon>Tracheophyta</taxon>
        <taxon>Spermatophyta</taxon>
        <taxon>Magnoliopsida</taxon>
        <taxon>eudicotyledons</taxon>
        <taxon>Gunneridae</taxon>
        <taxon>Pentapetalae</taxon>
        <taxon>rosids</taxon>
        <taxon>fabids</taxon>
        <taxon>Rosales</taxon>
        <taxon>Moraceae</taxon>
        <taxon>Ficeae</taxon>
        <taxon>Ficus</taxon>
    </lineage>
</organism>
<comment type="caution">
    <text evidence="4">The sequence shown here is derived from an EMBL/GenBank/DDBJ whole genome shotgun (WGS) entry which is preliminary data.</text>
</comment>
<feature type="repeat" description="PPR" evidence="3">
    <location>
        <begin position="177"/>
        <end position="211"/>
    </location>
</feature>
<name>A0AA88CZ72_FICCA</name>
<dbReference type="AlphaFoldDB" id="A0AA88CZ72"/>
<dbReference type="PANTHER" id="PTHR47933:SF13">
    <property type="entry name" value="PENTACOTRIPEPTIDE-REPEAT REGION OF PRORP DOMAIN-CONTAINING PROTEIN"/>
    <property type="match status" value="1"/>
</dbReference>
<keyword evidence="2" id="KW-0677">Repeat</keyword>
<proteinExistence type="inferred from homology"/>
<dbReference type="InterPro" id="IPR011990">
    <property type="entry name" value="TPR-like_helical_dom_sf"/>
</dbReference>
<dbReference type="Pfam" id="PF13041">
    <property type="entry name" value="PPR_2"/>
    <property type="match status" value="1"/>
</dbReference>
<evidence type="ECO:0000256" key="2">
    <source>
        <dbReference type="ARBA" id="ARBA00022737"/>
    </source>
</evidence>
<feature type="repeat" description="PPR" evidence="3">
    <location>
        <begin position="287"/>
        <end position="321"/>
    </location>
</feature>
<gene>
    <name evidence="4" type="ORF">TIFTF001_009721</name>
</gene>
<evidence type="ECO:0000313" key="5">
    <source>
        <dbReference type="Proteomes" id="UP001187192"/>
    </source>
</evidence>
<dbReference type="Pfam" id="PF01535">
    <property type="entry name" value="PPR"/>
    <property type="match status" value="4"/>
</dbReference>
<reference evidence="4" key="1">
    <citation type="submission" date="2023-07" db="EMBL/GenBank/DDBJ databases">
        <title>draft genome sequence of fig (Ficus carica).</title>
        <authorList>
            <person name="Takahashi T."/>
            <person name="Nishimura K."/>
        </authorList>
    </citation>
    <scope>NUCLEOTIDE SEQUENCE</scope>
</reference>
<accession>A0AA88CZ72</accession>
<dbReference type="PROSITE" id="PS51375">
    <property type="entry name" value="PPR"/>
    <property type="match status" value="5"/>
</dbReference>
<feature type="repeat" description="PPR" evidence="3">
    <location>
        <begin position="427"/>
        <end position="461"/>
    </location>
</feature>
<dbReference type="GO" id="GO:0003729">
    <property type="term" value="F:mRNA binding"/>
    <property type="evidence" value="ECO:0007669"/>
    <property type="project" value="TreeGrafter"/>
</dbReference>
<evidence type="ECO:0000256" key="1">
    <source>
        <dbReference type="ARBA" id="ARBA00007626"/>
    </source>
</evidence>
<dbReference type="PANTHER" id="PTHR47933">
    <property type="entry name" value="PENTATRICOPEPTIDE REPEAT-CONTAINING PROTEIN 1, MITOCHONDRIAL"/>
    <property type="match status" value="1"/>
</dbReference>
<protein>
    <recommendedName>
        <fullName evidence="6">Pentatricopeptide repeat-containing protein</fullName>
    </recommendedName>
</protein>
<dbReference type="Gene3D" id="1.25.40.10">
    <property type="entry name" value="Tetratricopeptide repeat domain"/>
    <property type="match status" value="4"/>
</dbReference>
<dbReference type="Proteomes" id="UP001187192">
    <property type="component" value="Unassembled WGS sequence"/>
</dbReference>
<sequence>MVVKPFFLTNKFLRKHRKFPISPYKTKWHQTFNQTQALQALKRQQNDNPKPSYLLSLLINSFGSYDCDPTPEAYHFLLKTLINTSQFSHIHSVLDRIEFVEKFETPEYFFPHIIRSYGFSGRVEDAIDVFCRIPRLRCVPSSYSLNSLLYVLCRRNEGLRFVPEVLIKSRVMNIRLEKSSFRILINALCRIGKVGYAVEIFSFMISDGYDVDPRVCSSILSSLCGRNNELGFAGFEVLGLLEGMKRTGFCPRIGDYSKVIRILVKERRGLEALGVLGQMKADGMKPDVVCYTMVLDGIVAEGDYGKADEVFDELLLLGLVPNVYTYNAYINGLCKRNDVDGGVDMIRRMEELRCKPNLITYNLILRALCKNGELGRAKELVAEMSLKGFEENLQTCRIMLDGLFAKGEINEACVLMEEMLDKFLCRHCPTYDEIICGLCRRGLACKALELVRKMVGKNVAPGARAWEVLLLSSGSELALPEAIWTSLVNFPSRNSKLSH</sequence>
<keyword evidence="5" id="KW-1185">Reference proteome</keyword>
<evidence type="ECO:0000313" key="4">
    <source>
        <dbReference type="EMBL" id="GMN40493.1"/>
    </source>
</evidence>
<dbReference type="InterPro" id="IPR002885">
    <property type="entry name" value="PPR_rpt"/>
</dbReference>
<dbReference type="Pfam" id="PF13812">
    <property type="entry name" value="PPR_3"/>
    <property type="match status" value="1"/>
</dbReference>
<evidence type="ECO:0000256" key="3">
    <source>
        <dbReference type="PROSITE-ProRule" id="PRU00708"/>
    </source>
</evidence>
<dbReference type="EMBL" id="BTGU01000011">
    <property type="protein sequence ID" value="GMN40493.1"/>
    <property type="molecule type" value="Genomic_DNA"/>
</dbReference>
<evidence type="ECO:0008006" key="6">
    <source>
        <dbReference type="Google" id="ProtNLM"/>
    </source>
</evidence>
<dbReference type="InterPro" id="IPR051240">
    <property type="entry name" value="Mito_RNA-Proc/Resp"/>
</dbReference>
<feature type="repeat" description="PPR" evidence="3">
    <location>
        <begin position="357"/>
        <end position="391"/>
    </location>
</feature>
<comment type="similarity">
    <text evidence="1">Belongs to the PPR family. P subfamily.</text>
</comment>
<feature type="repeat" description="PPR" evidence="3">
    <location>
        <begin position="322"/>
        <end position="356"/>
    </location>
</feature>